<evidence type="ECO:0000313" key="2">
    <source>
        <dbReference type="Proteomes" id="UP000288805"/>
    </source>
</evidence>
<dbReference type="AlphaFoldDB" id="A0A438K3H0"/>
<protein>
    <submittedName>
        <fullName evidence="1">Uncharacterized protein</fullName>
    </submittedName>
</protein>
<dbReference type="EMBL" id="QGNW01000017">
    <property type="protein sequence ID" value="RVX15743.1"/>
    <property type="molecule type" value="Genomic_DNA"/>
</dbReference>
<name>A0A438K3H0_VITVI</name>
<organism evidence="1 2">
    <name type="scientific">Vitis vinifera</name>
    <name type="common">Grape</name>
    <dbReference type="NCBI Taxonomy" id="29760"/>
    <lineage>
        <taxon>Eukaryota</taxon>
        <taxon>Viridiplantae</taxon>
        <taxon>Streptophyta</taxon>
        <taxon>Embryophyta</taxon>
        <taxon>Tracheophyta</taxon>
        <taxon>Spermatophyta</taxon>
        <taxon>Magnoliopsida</taxon>
        <taxon>eudicotyledons</taxon>
        <taxon>Gunneridae</taxon>
        <taxon>Pentapetalae</taxon>
        <taxon>rosids</taxon>
        <taxon>Vitales</taxon>
        <taxon>Vitaceae</taxon>
        <taxon>Viteae</taxon>
        <taxon>Vitis</taxon>
    </lineage>
</organism>
<dbReference type="Proteomes" id="UP000288805">
    <property type="component" value="Unassembled WGS sequence"/>
</dbReference>
<gene>
    <name evidence="1" type="ORF">CK203_005602</name>
</gene>
<accession>A0A438K3H0</accession>
<evidence type="ECO:0000313" key="1">
    <source>
        <dbReference type="EMBL" id="RVX15743.1"/>
    </source>
</evidence>
<reference evidence="1 2" key="1">
    <citation type="journal article" date="2018" name="PLoS Genet.">
        <title>Population sequencing reveals clonal diversity and ancestral inbreeding in the grapevine cultivar Chardonnay.</title>
        <authorList>
            <person name="Roach M.J."/>
            <person name="Johnson D.L."/>
            <person name="Bohlmann J."/>
            <person name="van Vuuren H.J."/>
            <person name="Jones S.J."/>
            <person name="Pretorius I.S."/>
            <person name="Schmidt S.A."/>
            <person name="Borneman A.R."/>
        </authorList>
    </citation>
    <scope>NUCLEOTIDE SEQUENCE [LARGE SCALE GENOMIC DNA]</scope>
    <source>
        <strain evidence="2">cv. Chardonnay</strain>
        <tissue evidence="1">Leaf</tissue>
    </source>
</reference>
<proteinExistence type="predicted"/>
<comment type="caution">
    <text evidence="1">The sequence shown here is derived from an EMBL/GenBank/DDBJ whole genome shotgun (WGS) entry which is preliminary data.</text>
</comment>
<sequence length="181" mass="20676">MGTLEQVFGVSLCSYGEQCQAFTRLSWIAPKTIRWPSLLIQVIGIDVSVKIDNGNLHLPPKEIFLRTQNLFCDEADFQLWIDLLSFLYPSIWTKILRLLRLLILVLLDYKLTLESMTAETGTYGWFCWITSSIRGLQAPQVNVLLIYFGILDVLFWATYSDMAYSKLCHLTCSGITIPDTP</sequence>